<dbReference type="AlphaFoldDB" id="A0A0F9P943"/>
<sequence>MKSFCLLLRFNNCNKNNNME</sequence>
<evidence type="ECO:0000313" key="1">
    <source>
        <dbReference type="EMBL" id="KKM89912.1"/>
    </source>
</evidence>
<protein>
    <submittedName>
        <fullName evidence="1">Uncharacterized protein</fullName>
    </submittedName>
</protein>
<comment type="caution">
    <text evidence="1">The sequence shown here is derived from an EMBL/GenBank/DDBJ whole genome shotgun (WGS) entry which is preliminary data.</text>
</comment>
<dbReference type="EMBL" id="LAZR01006748">
    <property type="protein sequence ID" value="KKM89912.1"/>
    <property type="molecule type" value="Genomic_DNA"/>
</dbReference>
<organism evidence="1">
    <name type="scientific">marine sediment metagenome</name>
    <dbReference type="NCBI Taxonomy" id="412755"/>
    <lineage>
        <taxon>unclassified sequences</taxon>
        <taxon>metagenomes</taxon>
        <taxon>ecological metagenomes</taxon>
    </lineage>
</organism>
<name>A0A0F9P943_9ZZZZ</name>
<gene>
    <name evidence="1" type="ORF">LCGC14_1243970</name>
</gene>
<accession>A0A0F9P943</accession>
<reference evidence="1" key="1">
    <citation type="journal article" date="2015" name="Nature">
        <title>Complex archaea that bridge the gap between prokaryotes and eukaryotes.</title>
        <authorList>
            <person name="Spang A."/>
            <person name="Saw J.H."/>
            <person name="Jorgensen S.L."/>
            <person name="Zaremba-Niedzwiedzka K."/>
            <person name="Martijn J."/>
            <person name="Lind A.E."/>
            <person name="van Eijk R."/>
            <person name="Schleper C."/>
            <person name="Guy L."/>
            <person name="Ettema T.J."/>
        </authorList>
    </citation>
    <scope>NUCLEOTIDE SEQUENCE</scope>
</reference>
<feature type="non-terminal residue" evidence="1">
    <location>
        <position position="20"/>
    </location>
</feature>
<proteinExistence type="predicted"/>